<name>A0A6A6H340_VIRVR</name>
<accession>A0A6A6H340</accession>
<dbReference type="Pfam" id="PF05742">
    <property type="entry name" value="TANGO2"/>
    <property type="match status" value="1"/>
</dbReference>
<dbReference type="EMBL" id="ML991815">
    <property type="protein sequence ID" value="KAF2232524.1"/>
    <property type="molecule type" value="Genomic_DNA"/>
</dbReference>
<reference evidence="1" key="1">
    <citation type="journal article" date="2020" name="Stud. Mycol.">
        <title>101 Dothideomycetes genomes: a test case for predicting lifestyles and emergence of pathogens.</title>
        <authorList>
            <person name="Haridas S."/>
            <person name="Albert R."/>
            <person name="Binder M."/>
            <person name="Bloem J."/>
            <person name="Labutti K."/>
            <person name="Salamov A."/>
            <person name="Andreopoulos B."/>
            <person name="Baker S."/>
            <person name="Barry K."/>
            <person name="Bills G."/>
            <person name="Bluhm B."/>
            <person name="Cannon C."/>
            <person name="Castanera R."/>
            <person name="Culley D."/>
            <person name="Daum C."/>
            <person name="Ezra D."/>
            <person name="Gonzalez J."/>
            <person name="Henrissat B."/>
            <person name="Kuo A."/>
            <person name="Liang C."/>
            <person name="Lipzen A."/>
            <person name="Lutzoni F."/>
            <person name="Magnuson J."/>
            <person name="Mondo S."/>
            <person name="Nolan M."/>
            <person name="Ohm R."/>
            <person name="Pangilinan J."/>
            <person name="Park H.-J."/>
            <person name="Ramirez L."/>
            <person name="Alfaro M."/>
            <person name="Sun H."/>
            <person name="Tritt A."/>
            <person name="Yoshinaga Y."/>
            <person name="Zwiers L.-H."/>
            <person name="Turgeon B."/>
            <person name="Goodwin S."/>
            <person name="Spatafora J."/>
            <person name="Crous P."/>
            <person name="Grigoriev I."/>
        </authorList>
    </citation>
    <scope>NUCLEOTIDE SEQUENCE</scope>
    <source>
        <strain evidence="1">Tuck. ex Michener</strain>
    </source>
</reference>
<gene>
    <name evidence="1" type="ORF">EV356DRAFT_505283</name>
</gene>
<dbReference type="InterPro" id="IPR008551">
    <property type="entry name" value="TANGO2"/>
</dbReference>
<dbReference type="Proteomes" id="UP000800092">
    <property type="component" value="Unassembled WGS sequence"/>
</dbReference>
<dbReference type="AlphaFoldDB" id="A0A6A6H340"/>
<dbReference type="GO" id="GO:0005794">
    <property type="term" value="C:Golgi apparatus"/>
    <property type="evidence" value="ECO:0007669"/>
    <property type="project" value="TreeGrafter"/>
</dbReference>
<keyword evidence="2" id="KW-1185">Reference proteome</keyword>
<dbReference type="PANTHER" id="PTHR17985">
    <property type="entry name" value="SER/THR-RICH PROTEIN T10 IN DGCR REGION"/>
    <property type="match status" value="1"/>
</dbReference>
<proteinExistence type="predicted"/>
<dbReference type="GO" id="GO:0009306">
    <property type="term" value="P:protein secretion"/>
    <property type="evidence" value="ECO:0007669"/>
    <property type="project" value="TreeGrafter"/>
</dbReference>
<dbReference type="OrthoDB" id="191601at2759"/>
<protein>
    <submittedName>
        <fullName evidence="1">DUF833 domain protein</fullName>
    </submittedName>
</protein>
<organism evidence="1 2">
    <name type="scientific">Viridothelium virens</name>
    <name type="common">Speckled blister lichen</name>
    <name type="synonym">Trypethelium virens</name>
    <dbReference type="NCBI Taxonomy" id="1048519"/>
    <lineage>
        <taxon>Eukaryota</taxon>
        <taxon>Fungi</taxon>
        <taxon>Dikarya</taxon>
        <taxon>Ascomycota</taxon>
        <taxon>Pezizomycotina</taxon>
        <taxon>Dothideomycetes</taxon>
        <taxon>Dothideomycetes incertae sedis</taxon>
        <taxon>Trypetheliales</taxon>
        <taxon>Trypetheliaceae</taxon>
        <taxon>Viridothelium</taxon>
    </lineage>
</organism>
<dbReference type="GO" id="GO:0007030">
    <property type="term" value="P:Golgi organization"/>
    <property type="evidence" value="ECO:0007669"/>
    <property type="project" value="TreeGrafter"/>
</dbReference>
<evidence type="ECO:0000313" key="2">
    <source>
        <dbReference type="Proteomes" id="UP000800092"/>
    </source>
</evidence>
<dbReference type="PANTHER" id="PTHR17985:SF8">
    <property type="entry name" value="TRANSPORT AND GOLGI ORGANIZATION PROTEIN 2 HOMOLOG"/>
    <property type="match status" value="1"/>
</dbReference>
<sequence length="317" mass="35352">MCIAFITTAHPHYPLILISNRDEYLSRATAPADWWSPPYSYVLGGHDLEREEKGTWLGITKQGRVAVLTNFKEDGDLPKASKSRGGIIKEFLATSPHSSETTAESAKRLVEGYRDEDVGGFSLVLGQLNPSKAKGDDYAGLAIISNRTPDLTRAKWIATGPDMTHGLSNSHYGDRTWPKVNQGEDLLDKVIKTHARKGGSEDHLITKLFEVLSVDSLPKKNNNETWEAYLFQLRKSIFIPAFGPEISSQKPADELAAAKDNEKIIAANSNAYGTQKQTVILVDWQGRVVFVERSLYDQKGRSRAQDRKYEFQIETPS</sequence>
<evidence type="ECO:0000313" key="1">
    <source>
        <dbReference type="EMBL" id="KAF2232524.1"/>
    </source>
</evidence>